<comment type="caution">
    <text evidence="1">The sequence shown here is derived from an EMBL/GenBank/DDBJ whole genome shotgun (WGS) entry which is preliminary data.</text>
</comment>
<dbReference type="Proteomes" id="UP001202961">
    <property type="component" value="Unassembled WGS sequence"/>
</dbReference>
<dbReference type="RefSeq" id="WP_250927576.1">
    <property type="nucleotide sequence ID" value="NZ_JAMQBK010000014.1"/>
</dbReference>
<dbReference type="SUPFAM" id="SSF48097">
    <property type="entry name" value="Regulator of G-protein signaling, RGS"/>
    <property type="match status" value="1"/>
</dbReference>
<evidence type="ECO:0000313" key="1">
    <source>
        <dbReference type="EMBL" id="MCM2369905.1"/>
    </source>
</evidence>
<dbReference type="InterPro" id="IPR036305">
    <property type="entry name" value="RGS_sf"/>
</dbReference>
<gene>
    <name evidence="1" type="ORF">NB063_04635</name>
</gene>
<dbReference type="EMBL" id="JAMQBK010000014">
    <property type="protein sequence ID" value="MCM2369905.1"/>
    <property type="molecule type" value="Genomic_DNA"/>
</dbReference>
<keyword evidence="2" id="KW-1185">Reference proteome</keyword>
<name>A0ABT0TZB5_9BACT</name>
<evidence type="ECO:0000313" key="2">
    <source>
        <dbReference type="Proteomes" id="UP001202961"/>
    </source>
</evidence>
<sequence>MAAFRSEETLDFYLASDPVPTGAAATLYGKHIASTADAQINIDASIRSAFERVYQQPSDARDWAQADWVRAHTECHKLVMQQYNASISKFPELVSRIRLALR</sequence>
<accession>A0ABT0TZB5</accession>
<reference evidence="1 2" key="1">
    <citation type="journal article" date="2022" name="Syst. Appl. Microbiol.">
        <title>Rhodopirellula aestuarii sp. nov., a novel member of the genus Rhodopirellula isolated from brackish sediments collected in the Tagus River estuary, Portugal.</title>
        <authorList>
            <person name="Vitorino I.R."/>
            <person name="Klimek D."/>
            <person name="Calusinska M."/>
            <person name="Lobo-da-Cunha A."/>
            <person name="Vasconcelos V."/>
            <person name="Lage O.M."/>
        </authorList>
    </citation>
    <scope>NUCLEOTIDE SEQUENCE [LARGE SCALE GENOMIC DNA]</scope>
    <source>
        <strain evidence="1 2">ICT_H3.1</strain>
    </source>
</reference>
<protein>
    <submittedName>
        <fullName evidence="1">Uncharacterized protein</fullName>
    </submittedName>
</protein>
<organism evidence="1 2">
    <name type="scientific">Aporhodopirellula aestuarii</name>
    <dbReference type="NCBI Taxonomy" id="2950107"/>
    <lineage>
        <taxon>Bacteria</taxon>
        <taxon>Pseudomonadati</taxon>
        <taxon>Planctomycetota</taxon>
        <taxon>Planctomycetia</taxon>
        <taxon>Pirellulales</taxon>
        <taxon>Pirellulaceae</taxon>
        <taxon>Aporhodopirellula</taxon>
    </lineage>
</organism>
<proteinExistence type="predicted"/>